<evidence type="ECO:0000259" key="6">
    <source>
        <dbReference type="Pfam" id="PF22740"/>
    </source>
</evidence>
<accession>A0ABN2ISM3</accession>
<gene>
    <name evidence="7" type="primary">rapZ</name>
    <name evidence="7" type="ORF">GCM10009765_70340</name>
</gene>
<keyword evidence="1 4" id="KW-0547">Nucleotide-binding</keyword>
<dbReference type="Pfam" id="PF22740">
    <property type="entry name" value="PapZ_C"/>
    <property type="match status" value="1"/>
</dbReference>
<feature type="binding site" evidence="4">
    <location>
        <begin position="35"/>
        <end position="42"/>
    </location>
    <ligand>
        <name>ATP</name>
        <dbReference type="ChEBI" id="CHEBI:30616"/>
    </ligand>
</feature>
<reference evidence="7 8" key="1">
    <citation type="journal article" date="2019" name="Int. J. Syst. Evol. Microbiol.">
        <title>The Global Catalogue of Microorganisms (GCM) 10K type strain sequencing project: providing services to taxonomists for standard genome sequencing and annotation.</title>
        <authorList>
            <consortium name="The Broad Institute Genomics Platform"/>
            <consortium name="The Broad Institute Genome Sequencing Center for Infectious Disease"/>
            <person name="Wu L."/>
            <person name="Ma J."/>
        </authorList>
    </citation>
    <scope>NUCLEOTIDE SEQUENCE [LARGE SCALE GENOMIC DNA]</scope>
    <source>
        <strain evidence="7 8">JCM 14718</strain>
    </source>
</reference>
<dbReference type="PANTHER" id="PTHR30448:SF0">
    <property type="entry name" value="RNASE ADAPTER PROTEIN RAPZ"/>
    <property type="match status" value="1"/>
</dbReference>
<dbReference type="InterPro" id="IPR053931">
    <property type="entry name" value="RapZ_C"/>
</dbReference>
<dbReference type="InterPro" id="IPR005337">
    <property type="entry name" value="RapZ-like"/>
</dbReference>
<keyword evidence="8" id="KW-1185">Reference proteome</keyword>
<evidence type="ECO:0000259" key="5">
    <source>
        <dbReference type="Pfam" id="PF03668"/>
    </source>
</evidence>
<keyword evidence="3 4" id="KW-0342">GTP-binding</keyword>
<dbReference type="Proteomes" id="UP001500618">
    <property type="component" value="Unassembled WGS sequence"/>
</dbReference>
<dbReference type="Gene3D" id="3.40.50.300">
    <property type="entry name" value="P-loop containing nucleotide triphosphate hydrolases"/>
    <property type="match status" value="1"/>
</dbReference>
<dbReference type="EMBL" id="BAAANY010000036">
    <property type="protein sequence ID" value="GAA1710978.1"/>
    <property type="molecule type" value="Genomic_DNA"/>
</dbReference>
<organism evidence="7 8">
    <name type="scientific">Fodinicola feengrottensis</name>
    <dbReference type="NCBI Taxonomy" id="435914"/>
    <lineage>
        <taxon>Bacteria</taxon>
        <taxon>Bacillati</taxon>
        <taxon>Actinomycetota</taxon>
        <taxon>Actinomycetes</taxon>
        <taxon>Mycobacteriales</taxon>
        <taxon>Fodinicola</taxon>
    </lineage>
</organism>
<dbReference type="InterPro" id="IPR053930">
    <property type="entry name" value="RapZ-like_N"/>
</dbReference>
<evidence type="ECO:0000256" key="3">
    <source>
        <dbReference type="ARBA" id="ARBA00023134"/>
    </source>
</evidence>
<feature type="domain" description="RapZ-like N-terminal" evidence="5">
    <location>
        <begin position="28"/>
        <end position="182"/>
    </location>
</feature>
<dbReference type="Pfam" id="PF03668">
    <property type="entry name" value="RapZ-like_N"/>
    <property type="match status" value="1"/>
</dbReference>
<dbReference type="PIRSF" id="PIRSF005052">
    <property type="entry name" value="P-loopkin"/>
    <property type="match status" value="1"/>
</dbReference>
<keyword evidence="2 4" id="KW-0067">ATP-binding</keyword>
<feature type="domain" description="RapZ C-terminal" evidence="6">
    <location>
        <begin position="190"/>
        <end position="307"/>
    </location>
</feature>
<evidence type="ECO:0000313" key="8">
    <source>
        <dbReference type="Proteomes" id="UP001500618"/>
    </source>
</evidence>
<dbReference type="SUPFAM" id="SSF52540">
    <property type="entry name" value="P-loop containing nucleoside triphosphate hydrolases"/>
    <property type="match status" value="1"/>
</dbReference>
<proteinExistence type="inferred from homology"/>
<protein>
    <submittedName>
        <fullName evidence="7">RNase adapter RapZ</fullName>
    </submittedName>
</protein>
<dbReference type="NCBIfam" id="NF003828">
    <property type="entry name" value="PRK05416.1"/>
    <property type="match status" value="1"/>
</dbReference>
<evidence type="ECO:0000256" key="1">
    <source>
        <dbReference type="ARBA" id="ARBA00022741"/>
    </source>
</evidence>
<feature type="binding site" evidence="4">
    <location>
        <begin position="86"/>
        <end position="89"/>
    </location>
    <ligand>
        <name>GTP</name>
        <dbReference type="ChEBI" id="CHEBI:37565"/>
    </ligand>
</feature>
<name>A0ABN2ISM3_9ACTN</name>
<evidence type="ECO:0000256" key="4">
    <source>
        <dbReference type="HAMAP-Rule" id="MF_00636"/>
    </source>
</evidence>
<dbReference type="HAMAP" id="MF_00636">
    <property type="entry name" value="RapZ_like"/>
    <property type="match status" value="1"/>
</dbReference>
<evidence type="ECO:0000313" key="7">
    <source>
        <dbReference type="EMBL" id="GAA1710978.1"/>
    </source>
</evidence>
<sequence>MTGGSSAQARSAQFRSSDSRLSTVPSVMDLVIVTGLSGAGRSTVARALENVGYYVVDNLPQSLVITMAELAQQTGGAARRTAIVLDVRSRALSSDIAEAIQQLRARDFHPRVLFLEADDDVLVRRYESVRRKHPLQGDGRLFDGIIAERALLASARGEADLIIDTTELNVNQLRNRVEEIFGDEWHRLKATVLSFGFKYGVPGDADFLVDMRFLPNPHWVPELRPLTGQHPDVADFVLKQPGAAQFLSRYAALLTDVVDGFAGEGKQYLTVAVGCTGGKHRSVATAERLGAMLEESKLPVRVVHRDLGRE</sequence>
<evidence type="ECO:0000256" key="2">
    <source>
        <dbReference type="ARBA" id="ARBA00022840"/>
    </source>
</evidence>
<comment type="caution">
    <text evidence="7">The sequence shown here is derived from an EMBL/GenBank/DDBJ whole genome shotgun (WGS) entry which is preliminary data.</text>
</comment>
<dbReference type="InterPro" id="IPR027417">
    <property type="entry name" value="P-loop_NTPase"/>
</dbReference>
<dbReference type="PANTHER" id="PTHR30448">
    <property type="entry name" value="RNASE ADAPTER PROTEIN RAPZ"/>
    <property type="match status" value="1"/>
</dbReference>